<keyword evidence="1" id="KW-0732">Signal</keyword>
<name>A0A0F6W8Y2_9BACT</name>
<evidence type="ECO:0000313" key="2">
    <source>
        <dbReference type="EMBL" id="AKF10390.1"/>
    </source>
</evidence>
<evidence type="ECO:0008006" key="4">
    <source>
        <dbReference type="Google" id="ProtNLM"/>
    </source>
</evidence>
<dbReference type="KEGG" id="samy:DB32_007539"/>
<feature type="chain" id="PRO_5002511262" description="Abductin-like protein" evidence="1">
    <location>
        <begin position="17"/>
        <end position="248"/>
    </location>
</feature>
<organism evidence="2 3">
    <name type="scientific">Sandaracinus amylolyticus</name>
    <dbReference type="NCBI Taxonomy" id="927083"/>
    <lineage>
        <taxon>Bacteria</taxon>
        <taxon>Pseudomonadati</taxon>
        <taxon>Myxococcota</taxon>
        <taxon>Polyangia</taxon>
        <taxon>Polyangiales</taxon>
        <taxon>Sandaracinaceae</taxon>
        <taxon>Sandaracinus</taxon>
    </lineage>
</organism>
<evidence type="ECO:0000256" key="1">
    <source>
        <dbReference type="SAM" id="SignalP"/>
    </source>
</evidence>
<reference evidence="2 3" key="1">
    <citation type="submission" date="2015-03" db="EMBL/GenBank/DDBJ databases">
        <title>Genome assembly of Sandaracinus amylolyticus DSM 53668.</title>
        <authorList>
            <person name="Sharma G."/>
            <person name="Subramanian S."/>
        </authorList>
    </citation>
    <scope>NUCLEOTIDE SEQUENCE [LARGE SCALE GENOMIC DNA]</scope>
    <source>
        <strain evidence="2 3">DSM 53668</strain>
    </source>
</reference>
<sequence>MVISLAMLAPIGAAHAQGSAASPGPATGIPRTASGAAVGYEMSGASIPQSQLDELPNRVTEALAACANEAAPLIGRPVNAVLTVSPPGRVTEVRFDGDARPDEQNARACVQRALSGLRFGSRARATTLTLELAFREQRGGGGGGAAGDPRTAAYRESVVRALESHQPSVHACFERSRRALESPERQLRVELTIQADGRMRGAIPAGDLFPQLTECLTREMSRWTVPRPPSAPFPMEHRFDGNIAAYGE</sequence>
<accession>A0A0F6W8Y2</accession>
<evidence type="ECO:0000313" key="3">
    <source>
        <dbReference type="Proteomes" id="UP000034883"/>
    </source>
</evidence>
<proteinExistence type="predicted"/>
<dbReference type="EMBL" id="CP011125">
    <property type="protein sequence ID" value="AKF10390.1"/>
    <property type="molecule type" value="Genomic_DNA"/>
</dbReference>
<dbReference type="AlphaFoldDB" id="A0A0F6W8Y2"/>
<dbReference type="Proteomes" id="UP000034883">
    <property type="component" value="Chromosome"/>
</dbReference>
<feature type="signal peptide" evidence="1">
    <location>
        <begin position="1"/>
        <end position="16"/>
    </location>
</feature>
<keyword evidence="3" id="KW-1185">Reference proteome</keyword>
<gene>
    <name evidence="2" type="ORF">DB32_007539</name>
</gene>
<protein>
    <recommendedName>
        <fullName evidence="4">Abductin-like protein</fullName>
    </recommendedName>
</protein>